<evidence type="ECO:0000256" key="4">
    <source>
        <dbReference type="ARBA" id="ARBA00022618"/>
    </source>
</evidence>
<dbReference type="InterPro" id="IPR036192">
    <property type="entry name" value="Cell_div_ZapA-like_sf"/>
</dbReference>
<gene>
    <name evidence="11" type="ORF">FNB15_02040</name>
</gene>
<evidence type="ECO:0000256" key="1">
    <source>
        <dbReference type="ARBA" id="ARBA00004496"/>
    </source>
</evidence>
<keyword evidence="12" id="KW-1185">Reference proteome</keyword>
<dbReference type="OrthoDB" id="9797575at2"/>
<evidence type="ECO:0000256" key="9">
    <source>
        <dbReference type="ARBA" id="ARBA00033158"/>
    </source>
</evidence>
<keyword evidence="5" id="KW-0717">Septation</keyword>
<dbReference type="PANTHER" id="PTHR34981">
    <property type="entry name" value="CELL DIVISION PROTEIN ZAPA"/>
    <property type="match status" value="1"/>
</dbReference>
<evidence type="ECO:0000256" key="2">
    <source>
        <dbReference type="ARBA" id="ARBA00015195"/>
    </source>
</evidence>
<proteinExistence type="predicted"/>
<evidence type="ECO:0000313" key="11">
    <source>
        <dbReference type="EMBL" id="QDO96133.1"/>
    </source>
</evidence>
<dbReference type="GO" id="GO:0030428">
    <property type="term" value="C:cell septum"/>
    <property type="evidence" value="ECO:0007669"/>
    <property type="project" value="TreeGrafter"/>
</dbReference>
<dbReference type="AlphaFoldDB" id="A0A516GX74"/>
<accession>A0A516GX74</accession>
<dbReference type="PANTHER" id="PTHR34981:SF1">
    <property type="entry name" value="CELL DIVISION PROTEIN ZAPA"/>
    <property type="match status" value="1"/>
</dbReference>
<protein>
    <recommendedName>
        <fullName evidence="2">Cell division protein ZapA</fullName>
    </recommendedName>
    <alternativeName>
        <fullName evidence="9">Z ring-associated protein ZapA</fullName>
    </alternativeName>
</protein>
<keyword evidence="4 11" id="KW-0132">Cell division</keyword>
<evidence type="ECO:0000256" key="3">
    <source>
        <dbReference type="ARBA" id="ARBA00022490"/>
    </source>
</evidence>
<dbReference type="KEGG" id="fer:FNB15_02040"/>
<dbReference type="InterPro" id="IPR042233">
    <property type="entry name" value="Cell_div_ZapA_N"/>
</dbReference>
<dbReference type="GO" id="GO:0032153">
    <property type="term" value="C:cell division site"/>
    <property type="evidence" value="ECO:0007669"/>
    <property type="project" value="TreeGrafter"/>
</dbReference>
<keyword evidence="10" id="KW-0175">Coiled coil</keyword>
<dbReference type="Proteomes" id="UP000317496">
    <property type="component" value="Chromosome"/>
</dbReference>
<dbReference type="InterPro" id="IPR007838">
    <property type="entry name" value="Cell_div_ZapA-like"/>
</dbReference>
<organism evidence="11 12">
    <name type="scientific">Ferrovibrio terrae</name>
    <dbReference type="NCBI Taxonomy" id="2594003"/>
    <lineage>
        <taxon>Bacteria</taxon>
        <taxon>Pseudomonadati</taxon>
        <taxon>Pseudomonadota</taxon>
        <taxon>Alphaproteobacteria</taxon>
        <taxon>Rhodospirillales</taxon>
        <taxon>Rhodospirillaceae</taxon>
        <taxon>Ferrovibrio</taxon>
    </lineage>
</organism>
<dbReference type="Pfam" id="PF05164">
    <property type="entry name" value="ZapA"/>
    <property type="match status" value="1"/>
</dbReference>
<name>A0A516GX74_9PROT</name>
<evidence type="ECO:0000313" key="12">
    <source>
        <dbReference type="Proteomes" id="UP000317496"/>
    </source>
</evidence>
<dbReference type="GO" id="GO:0000921">
    <property type="term" value="P:septin ring assembly"/>
    <property type="evidence" value="ECO:0007669"/>
    <property type="project" value="TreeGrafter"/>
</dbReference>
<evidence type="ECO:0000256" key="5">
    <source>
        <dbReference type="ARBA" id="ARBA00023210"/>
    </source>
</evidence>
<dbReference type="SUPFAM" id="SSF102829">
    <property type="entry name" value="Cell division protein ZapA-like"/>
    <property type="match status" value="1"/>
</dbReference>
<dbReference type="GO" id="GO:0000917">
    <property type="term" value="P:division septum assembly"/>
    <property type="evidence" value="ECO:0007669"/>
    <property type="project" value="UniProtKB-KW"/>
</dbReference>
<evidence type="ECO:0000256" key="10">
    <source>
        <dbReference type="SAM" id="Coils"/>
    </source>
</evidence>
<dbReference type="GO" id="GO:0005829">
    <property type="term" value="C:cytosol"/>
    <property type="evidence" value="ECO:0007669"/>
    <property type="project" value="TreeGrafter"/>
</dbReference>
<keyword evidence="3" id="KW-0963">Cytoplasm</keyword>
<sequence length="111" mass="12084">MALVNVTVNNRLYEVGCDDGEEEQVRRLSGVLDKRVRELAALVGQVGEARLMLMTALTLADDLEQAQRDVAEMRQAVSAMQTEQKTATDGADALVGLAKRLEDIAARLESP</sequence>
<dbReference type="Gene3D" id="3.30.160.880">
    <property type="entry name" value="Cell division protein ZapA protomer, N-terminal domain"/>
    <property type="match status" value="1"/>
</dbReference>
<reference evidence="11 12" key="1">
    <citation type="submission" date="2019-07" db="EMBL/GenBank/DDBJ databases">
        <title>Genome sequencing for Ferrovibrio sp. K5.</title>
        <authorList>
            <person name="Park S.-J."/>
        </authorList>
    </citation>
    <scope>NUCLEOTIDE SEQUENCE [LARGE SCALE GENOMIC DNA]</scope>
    <source>
        <strain evidence="11 12">K5</strain>
    </source>
</reference>
<dbReference type="GO" id="GO:0043093">
    <property type="term" value="P:FtsZ-dependent cytokinesis"/>
    <property type="evidence" value="ECO:0007669"/>
    <property type="project" value="TreeGrafter"/>
</dbReference>
<dbReference type="EMBL" id="CP041636">
    <property type="protein sequence ID" value="QDO96133.1"/>
    <property type="molecule type" value="Genomic_DNA"/>
</dbReference>
<feature type="coiled-coil region" evidence="10">
    <location>
        <begin position="56"/>
        <end position="83"/>
    </location>
</feature>
<comment type="subunit">
    <text evidence="8">Homodimer. Interacts with FtsZ.</text>
</comment>
<comment type="function">
    <text evidence="7">Activator of cell division through the inhibition of FtsZ GTPase activity, therefore promoting FtsZ assembly into bundles of protofilaments necessary for the formation of the division Z ring. It is recruited early at mid-cell but it is not essential for cell division.</text>
</comment>
<dbReference type="RefSeq" id="WP_144067114.1">
    <property type="nucleotide sequence ID" value="NZ_CP041636.1"/>
</dbReference>
<evidence type="ECO:0000256" key="6">
    <source>
        <dbReference type="ARBA" id="ARBA00023306"/>
    </source>
</evidence>
<evidence type="ECO:0000256" key="8">
    <source>
        <dbReference type="ARBA" id="ARBA00026068"/>
    </source>
</evidence>
<evidence type="ECO:0000256" key="7">
    <source>
        <dbReference type="ARBA" id="ARBA00024910"/>
    </source>
</evidence>
<comment type="subcellular location">
    <subcellularLocation>
        <location evidence="1">Cytoplasm</location>
    </subcellularLocation>
</comment>
<keyword evidence="6" id="KW-0131">Cell cycle</keyword>